<dbReference type="AlphaFoldDB" id="A0A6J8EVX8"/>
<keyword evidence="2" id="KW-1185">Reference proteome</keyword>
<gene>
    <name evidence="1" type="ORF">MCOR_55853</name>
</gene>
<evidence type="ECO:0000313" key="2">
    <source>
        <dbReference type="Proteomes" id="UP000507470"/>
    </source>
</evidence>
<dbReference type="Proteomes" id="UP000507470">
    <property type="component" value="Unassembled WGS sequence"/>
</dbReference>
<name>A0A6J8EVX8_MYTCO</name>
<sequence>MLQNTKITGIKIPCINIYSTIFQHADDTTFSLANKKSIIIVFDILKIYSRASGAEINKEKSEILILGNGNLVQNEIEQLGIKICENVKEVLGVWVGKSQEKCNTITTVLNLWKQRYLSLHGRFAVISSLLILPPEWVHFINENVNPVANNLEITADGFSFSVEDKQVPCHKVLGTFYDLLIKLVEKSPVSESYWNEKFPELEHVELSKCYIFSNYISCLALGPDIRYRLDESVSGYYISAGSILPEFGIPARKRFFQYSPYFPSHSEKSRSKSKSEVHKDKSRVRFNDLKFYSNDYASNAFVRRNFVRPPYYLFYLKSPPMYLTHLNDAGHMHSGTSENQQTNVNKAGELFRKPLVEDSFGLLSSRSSTSLDENYNSADPMLVLENSNKNVVETVADIGGKLQSQILNPVLKPSIKQGRLVDDPNKVTEQEFQDSRTIFKNLNEITNDRISRPYQKSTNIQQLGENGFGYFDESNSDNSNENAATLLDSNPGFLKGHTDDNIFENPFDTIILADPAVQFETKQSKYSGVLNTDINDENDKDYQQEPTIETFLPSNNKGYLKLDTEFETFPETHPRPTGFPDNDILFKPPLKENSGTLTESSFGKFKNYPYLPITFNSNNQVKPTAQYKNHHSEHTLNSFGDTDTEQELLSKNDESFFNSLYNNTYSKSRSNQLGFKSSISTDRTLFNPSKIHFQSKPLEFPNQGSRASYLMDDFDTDKGFQDGGGGMFINIAEEGSFNNDDSGCEGITTRTCKEDKECSCYGSFFCIEEKCSMMTAPDSDDTENSGQLWQ</sequence>
<organism evidence="1 2">
    <name type="scientific">Mytilus coruscus</name>
    <name type="common">Sea mussel</name>
    <dbReference type="NCBI Taxonomy" id="42192"/>
    <lineage>
        <taxon>Eukaryota</taxon>
        <taxon>Metazoa</taxon>
        <taxon>Spiralia</taxon>
        <taxon>Lophotrochozoa</taxon>
        <taxon>Mollusca</taxon>
        <taxon>Bivalvia</taxon>
        <taxon>Autobranchia</taxon>
        <taxon>Pteriomorphia</taxon>
        <taxon>Mytilida</taxon>
        <taxon>Mytiloidea</taxon>
        <taxon>Mytilidae</taxon>
        <taxon>Mytilinae</taxon>
        <taxon>Mytilus</taxon>
    </lineage>
</organism>
<proteinExistence type="predicted"/>
<protein>
    <recommendedName>
        <fullName evidence="3">Reverse transcriptase domain-containing protein</fullName>
    </recommendedName>
</protein>
<evidence type="ECO:0008006" key="3">
    <source>
        <dbReference type="Google" id="ProtNLM"/>
    </source>
</evidence>
<reference evidence="1 2" key="1">
    <citation type="submission" date="2020-06" db="EMBL/GenBank/DDBJ databases">
        <authorList>
            <person name="Li R."/>
            <person name="Bekaert M."/>
        </authorList>
    </citation>
    <scope>NUCLEOTIDE SEQUENCE [LARGE SCALE GENOMIC DNA]</scope>
    <source>
        <strain evidence="2">wild</strain>
    </source>
</reference>
<dbReference type="EMBL" id="CACVKT020009908">
    <property type="protein sequence ID" value="CAC5423892.1"/>
    <property type="molecule type" value="Genomic_DNA"/>
</dbReference>
<accession>A0A6J8EVX8</accession>
<evidence type="ECO:0000313" key="1">
    <source>
        <dbReference type="EMBL" id="CAC5423892.1"/>
    </source>
</evidence>
<dbReference type="OrthoDB" id="6111822at2759"/>